<name>A0A0F3GS64_9BACT</name>
<dbReference type="Pfam" id="PF08264">
    <property type="entry name" value="Anticodon_1"/>
    <property type="match status" value="1"/>
</dbReference>
<evidence type="ECO:0000259" key="10">
    <source>
        <dbReference type="Pfam" id="PF08264"/>
    </source>
</evidence>
<dbReference type="GO" id="GO:0005829">
    <property type="term" value="C:cytosol"/>
    <property type="evidence" value="ECO:0007669"/>
    <property type="project" value="TreeGrafter"/>
</dbReference>
<keyword evidence="4" id="KW-0547">Nucleotide-binding</keyword>
<dbReference type="InterPro" id="IPR002300">
    <property type="entry name" value="aa-tRNA-synth_Ia"/>
</dbReference>
<dbReference type="Proteomes" id="UP000033423">
    <property type="component" value="Unassembled WGS sequence"/>
</dbReference>
<dbReference type="PATRIC" id="fig|29290.4.peg.4144"/>
<dbReference type="FunFam" id="1.10.730.10:FF:000011">
    <property type="entry name" value="Leucine--tRNA ligase chloroplastic/mitochondrial"/>
    <property type="match status" value="1"/>
</dbReference>
<reference evidence="11 12" key="1">
    <citation type="submission" date="2015-02" db="EMBL/GenBank/DDBJ databases">
        <title>Single-cell genomics of uncultivated deep-branching MTB reveals a conserved set of magnetosome genes.</title>
        <authorList>
            <person name="Kolinko S."/>
            <person name="Richter M."/>
            <person name="Glockner F.O."/>
            <person name="Brachmann A."/>
            <person name="Schuler D."/>
        </authorList>
    </citation>
    <scope>NUCLEOTIDE SEQUENCE [LARGE SCALE GENOMIC DNA]</scope>
    <source>
        <strain evidence="11">TM-1</strain>
    </source>
</reference>
<feature type="domain" description="Aminoacyl-tRNA synthetase class Ia" evidence="9">
    <location>
        <begin position="46"/>
        <end position="99"/>
    </location>
</feature>
<feature type="domain" description="Methionyl/Valyl/Leucyl/Isoleucyl-tRNA synthetase anticodon-binding" evidence="10">
    <location>
        <begin position="135"/>
        <end position="256"/>
    </location>
</feature>
<dbReference type="Pfam" id="PF00133">
    <property type="entry name" value="tRNA-synt_1"/>
    <property type="match status" value="1"/>
</dbReference>
<evidence type="ECO:0000256" key="5">
    <source>
        <dbReference type="ARBA" id="ARBA00022840"/>
    </source>
</evidence>
<evidence type="ECO:0000256" key="2">
    <source>
        <dbReference type="ARBA" id="ARBA00013164"/>
    </source>
</evidence>
<comment type="caution">
    <text evidence="11">The sequence shown here is derived from an EMBL/GenBank/DDBJ whole genome shotgun (WGS) entry which is preliminary data.</text>
</comment>
<dbReference type="InterPro" id="IPR009080">
    <property type="entry name" value="tRNAsynth_Ia_anticodon-bd"/>
</dbReference>
<accession>A0A0F3GS64</accession>
<dbReference type="SUPFAM" id="SSF47323">
    <property type="entry name" value="Anticodon-binding domain of a subclass of class I aminoacyl-tRNA synthetases"/>
    <property type="match status" value="1"/>
</dbReference>
<dbReference type="PANTHER" id="PTHR43740:SF2">
    <property type="entry name" value="LEUCINE--TRNA LIGASE, MITOCHONDRIAL"/>
    <property type="match status" value="1"/>
</dbReference>
<dbReference type="InterPro" id="IPR013155">
    <property type="entry name" value="M/V/L/I-tRNA-synth_anticd-bd"/>
</dbReference>
<dbReference type="InterPro" id="IPR002302">
    <property type="entry name" value="Leu-tRNA-ligase"/>
</dbReference>
<proteinExistence type="inferred from homology"/>
<dbReference type="AlphaFoldDB" id="A0A0F3GS64"/>
<organism evidence="11 12">
    <name type="scientific">Candidatus Magnetobacterium bavaricum</name>
    <dbReference type="NCBI Taxonomy" id="29290"/>
    <lineage>
        <taxon>Bacteria</taxon>
        <taxon>Pseudomonadati</taxon>
        <taxon>Nitrospirota</taxon>
        <taxon>Thermodesulfovibrionia</taxon>
        <taxon>Thermodesulfovibrionales</taxon>
        <taxon>Candidatus Magnetobacteriaceae</taxon>
        <taxon>Candidatus Magnetobacterium</taxon>
    </lineage>
</organism>
<evidence type="ECO:0000256" key="8">
    <source>
        <dbReference type="ARBA" id="ARBA00047469"/>
    </source>
</evidence>
<evidence type="ECO:0000256" key="6">
    <source>
        <dbReference type="ARBA" id="ARBA00022917"/>
    </source>
</evidence>
<dbReference type="EMBL" id="LACI01001341">
    <property type="protein sequence ID" value="KJU84662.1"/>
    <property type="molecule type" value="Genomic_DNA"/>
</dbReference>
<evidence type="ECO:0000256" key="3">
    <source>
        <dbReference type="ARBA" id="ARBA00022598"/>
    </source>
</evidence>
<evidence type="ECO:0000256" key="1">
    <source>
        <dbReference type="ARBA" id="ARBA00005594"/>
    </source>
</evidence>
<dbReference type="EC" id="6.1.1.4" evidence="2"/>
<evidence type="ECO:0000259" key="9">
    <source>
        <dbReference type="Pfam" id="PF00133"/>
    </source>
</evidence>
<dbReference type="PANTHER" id="PTHR43740">
    <property type="entry name" value="LEUCYL-TRNA SYNTHETASE"/>
    <property type="match status" value="1"/>
</dbReference>
<evidence type="ECO:0000256" key="4">
    <source>
        <dbReference type="ARBA" id="ARBA00022741"/>
    </source>
</evidence>
<dbReference type="SUPFAM" id="SSF52374">
    <property type="entry name" value="Nucleotidylyl transferase"/>
    <property type="match status" value="1"/>
</dbReference>
<dbReference type="GO" id="GO:0006429">
    <property type="term" value="P:leucyl-tRNA aminoacylation"/>
    <property type="evidence" value="ECO:0007669"/>
    <property type="project" value="InterPro"/>
</dbReference>
<comment type="catalytic activity">
    <reaction evidence="8">
        <text>tRNA(Leu) + L-leucine + ATP = L-leucyl-tRNA(Leu) + AMP + diphosphate</text>
        <dbReference type="Rhea" id="RHEA:11688"/>
        <dbReference type="Rhea" id="RHEA-COMP:9613"/>
        <dbReference type="Rhea" id="RHEA-COMP:9622"/>
        <dbReference type="ChEBI" id="CHEBI:30616"/>
        <dbReference type="ChEBI" id="CHEBI:33019"/>
        <dbReference type="ChEBI" id="CHEBI:57427"/>
        <dbReference type="ChEBI" id="CHEBI:78442"/>
        <dbReference type="ChEBI" id="CHEBI:78494"/>
        <dbReference type="ChEBI" id="CHEBI:456215"/>
        <dbReference type="EC" id="6.1.1.4"/>
    </reaction>
</comment>
<protein>
    <recommendedName>
        <fullName evidence="2">leucine--tRNA ligase</fullName>
        <ecNumber evidence="2">6.1.1.4</ecNumber>
    </recommendedName>
</protein>
<evidence type="ECO:0000313" key="12">
    <source>
        <dbReference type="Proteomes" id="UP000033423"/>
    </source>
</evidence>
<comment type="similarity">
    <text evidence="1">Belongs to the class-I aminoacyl-tRNA synthetase family.</text>
</comment>
<gene>
    <name evidence="11" type="ORF">MBAV_003136</name>
</gene>
<keyword evidence="5" id="KW-0067">ATP-binding</keyword>
<sequence>MRDIKVVRFDEPFQRLLTQGMVCKETWKCPTDGWLFPEQVKDGRCLLCNGEVVRGRTEKMSKSRKNVVTPDDITAKYGADTARVFSLFAAPPEKDIEWSDQGVEGSYRFLNRLWNLVYNNLDCINTPETTAKGKIFRKTHQTIKKVTTSIEKDYHFNTGIAALMELLNDLSAFRPATEEDRAAMGMALKSLILLLAPFAPHLCEELWVVAGEKSSVFNHPWPQWDELATKEEEIELVIQVDGKLRAKQMISADLPDDDKKEIALGNAKVQEYIRGKNIKNILVVRGRLVSIATSGDSIA</sequence>
<keyword evidence="12" id="KW-1185">Reference proteome</keyword>
<evidence type="ECO:0000256" key="7">
    <source>
        <dbReference type="ARBA" id="ARBA00023146"/>
    </source>
</evidence>
<dbReference type="GO" id="GO:0005524">
    <property type="term" value="F:ATP binding"/>
    <property type="evidence" value="ECO:0007669"/>
    <property type="project" value="UniProtKB-KW"/>
</dbReference>
<keyword evidence="7 11" id="KW-0030">Aminoacyl-tRNA synthetase</keyword>
<evidence type="ECO:0000313" key="11">
    <source>
        <dbReference type="EMBL" id="KJU84662.1"/>
    </source>
</evidence>
<dbReference type="GO" id="GO:0004823">
    <property type="term" value="F:leucine-tRNA ligase activity"/>
    <property type="evidence" value="ECO:0007669"/>
    <property type="project" value="UniProtKB-EC"/>
</dbReference>
<keyword evidence="3 11" id="KW-0436">Ligase</keyword>
<keyword evidence="6" id="KW-0648">Protein biosynthesis</keyword>
<dbReference type="CDD" id="cd07958">
    <property type="entry name" value="Anticodon_Ia_Leu_BEm"/>
    <property type="match status" value="1"/>
</dbReference>
<dbReference type="Gene3D" id="1.10.730.10">
    <property type="entry name" value="Isoleucyl-tRNA Synthetase, Domain 1"/>
    <property type="match status" value="1"/>
</dbReference>